<keyword evidence="3" id="KW-0472">Membrane</keyword>
<keyword evidence="3" id="KW-1133">Transmembrane helix</keyword>
<evidence type="ECO:0000313" key="5">
    <source>
        <dbReference type="Proteomes" id="UP000823388"/>
    </source>
</evidence>
<keyword evidence="5" id="KW-1185">Reference proteome</keyword>
<evidence type="ECO:0000313" key="4">
    <source>
        <dbReference type="EMBL" id="KAG2637335.1"/>
    </source>
</evidence>
<dbReference type="EMBL" id="CM029040">
    <property type="protein sequence ID" value="KAG2637335.1"/>
    <property type="molecule type" value="Genomic_DNA"/>
</dbReference>
<organism evidence="4 5">
    <name type="scientific">Panicum virgatum</name>
    <name type="common">Blackwell switchgrass</name>
    <dbReference type="NCBI Taxonomy" id="38727"/>
    <lineage>
        <taxon>Eukaryota</taxon>
        <taxon>Viridiplantae</taxon>
        <taxon>Streptophyta</taxon>
        <taxon>Embryophyta</taxon>
        <taxon>Tracheophyta</taxon>
        <taxon>Spermatophyta</taxon>
        <taxon>Magnoliopsida</taxon>
        <taxon>Liliopsida</taxon>
        <taxon>Poales</taxon>
        <taxon>Poaceae</taxon>
        <taxon>PACMAD clade</taxon>
        <taxon>Panicoideae</taxon>
        <taxon>Panicodae</taxon>
        <taxon>Paniceae</taxon>
        <taxon>Panicinae</taxon>
        <taxon>Panicum</taxon>
        <taxon>Panicum sect. Hiantes</taxon>
    </lineage>
</organism>
<proteinExistence type="predicted"/>
<protein>
    <recommendedName>
        <fullName evidence="6">Protein DETOXIFICATION</fullName>
    </recommendedName>
</protein>
<gene>
    <name evidence="4" type="ORF">PVAP13_2NG513103</name>
</gene>
<name>A0A8T0VRB9_PANVG</name>
<evidence type="ECO:0008006" key="6">
    <source>
        <dbReference type="Google" id="ProtNLM"/>
    </source>
</evidence>
<sequence>MPHGWSAICILQSGSGGRETGVAVGCGWQAFVAYVNVACSTTSSATRRAARRLPRPLPRPRRQGTEPGQTMTGTPAILRSDSNCKMQGVWSGMVIGGTLMQTLILLWVAFRTDWDKEMEKARARLNKWEDKRQPLLEE</sequence>
<accession>A0A8T0VRB9</accession>
<feature type="region of interest" description="Disordered" evidence="2">
    <location>
        <begin position="45"/>
        <end position="78"/>
    </location>
</feature>
<feature type="compositionally biased region" description="Basic residues" evidence="2">
    <location>
        <begin position="48"/>
        <end position="62"/>
    </location>
</feature>
<keyword evidence="3" id="KW-0812">Transmembrane</keyword>
<feature type="transmembrane region" description="Helical" evidence="3">
    <location>
        <begin position="89"/>
        <end position="110"/>
    </location>
</feature>
<evidence type="ECO:0000256" key="1">
    <source>
        <dbReference type="SAM" id="Coils"/>
    </source>
</evidence>
<evidence type="ECO:0000256" key="2">
    <source>
        <dbReference type="SAM" id="MobiDB-lite"/>
    </source>
</evidence>
<comment type="caution">
    <text evidence="4">The sequence shown here is derived from an EMBL/GenBank/DDBJ whole genome shotgun (WGS) entry which is preliminary data.</text>
</comment>
<evidence type="ECO:0000256" key="3">
    <source>
        <dbReference type="SAM" id="Phobius"/>
    </source>
</evidence>
<keyword evidence="1" id="KW-0175">Coiled coil</keyword>
<feature type="coiled-coil region" evidence="1">
    <location>
        <begin position="111"/>
        <end position="138"/>
    </location>
</feature>
<dbReference type="Proteomes" id="UP000823388">
    <property type="component" value="Chromosome 2N"/>
</dbReference>
<dbReference type="AlphaFoldDB" id="A0A8T0VRB9"/>
<reference evidence="4" key="1">
    <citation type="submission" date="2020-05" db="EMBL/GenBank/DDBJ databases">
        <title>WGS assembly of Panicum virgatum.</title>
        <authorList>
            <person name="Lovell J.T."/>
            <person name="Jenkins J."/>
            <person name="Shu S."/>
            <person name="Juenger T.E."/>
            <person name="Schmutz J."/>
        </authorList>
    </citation>
    <scope>NUCLEOTIDE SEQUENCE</scope>
    <source>
        <strain evidence="4">AP13</strain>
    </source>
</reference>